<keyword evidence="6" id="KW-0378">Hydrolase</keyword>
<dbReference type="InterPro" id="IPR041588">
    <property type="entry name" value="Integrase_H2C2"/>
</dbReference>
<dbReference type="PROSITE" id="PS50878">
    <property type="entry name" value="RT_POL"/>
    <property type="match status" value="1"/>
</dbReference>
<dbReference type="Pfam" id="PF17921">
    <property type="entry name" value="Integrase_H2C2"/>
    <property type="match status" value="1"/>
</dbReference>
<evidence type="ECO:0000259" key="9">
    <source>
        <dbReference type="PROSITE" id="PS50994"/>
    </source>
</evidence>
<dbReference type="GO" id="GO:0003676">
    <property type="term" value="F:nucleic acid binding"/>
    <property type="evidence" value="ECO:0007669"/>
    <property type="project" value="InterPro"/>
</dbReference>
<dbReference type="GO" id="GO:0042575">
    <property type="term" value="C:DNA polymerase complex"/>
    <property type="evidence" value="ECO:0007669"/>
    <property type="project" value="UniProtKB-ARBA"/>
</dbReference>
<organism evidence="10">
    <name type="scientific">Fopius arisanus</name>
    <dbReference type="NCBI Taxonomy" id="64838"/>
    <lineage>
        <taxon>Eukaryota</taxon>
        <taxon>Metazoa</taxon>
        <taxon>Ecdysozoa</taxon>
        <taxon>Arthropoda</taxon>
        <taxon>Hexapoda</taxon>
        <taxon>Insecta</taxon>
        <taxon>Pterygota</taxon>
        <taxon>Neoptera</taxon>
        <taxon>Endopterygota</taxon>
        <taxon>Hymenoptera</taxon>
        <taxon>Apocrita</taxon>
        <taxon>Ichneumonoidea</taxon>
        <taxon>Braconidae</taxon>
        <taxon>Opiinae</taxon>
        <taxon>Fopius</taxon>
    </lineage>
</organism>
<dbReference type="SUPFAM" id="SSF53098">
    <property type="entry name" value="Ribonuclease H-like"/>
    <property type="match status" value="1"/>
</dbReference>
<dbReference type="InterPro" id="IPR043502">
    <property type="entry name" value="DNA/RNA_pol_sf"/>
</dbReference>
<dbReference type="EMBL" id="GBYB01010181">
    <property type="protein sequence ID" value="JAG79948.1"/>
    <property type="molecule type" value="Transcribed_RNA"/>
</dbReference>
<dbReference type="PROSITE" id="PS50994">
    <property type="entry name" value="INTEGRASE"/>
    <property type="match status" value="1"/>
</dbReference>
<dbReference type="InterPro" id="IPR041373">
    <property type="entry name" value="RT_RNaseH"/>
</dbReference>
<dbReference type="SUPFAM" id="SSF56672">
    <property type="entry name" value="DNA/RNA polymerases"/>
    <property type="match status" value="1"/>
</dbReference>
<dbReference type="Gene3D" id="3.30.420.10">
    <property type="entry name" value="Ribonuclease H-like superfamily/Ribonuclease H"/>
    <property type="match status" value="1"/>
</dbReference>
<dbReference type="CDD" id="cd01647">
    <property type="entry name" value="RT_LTR"/>
    <property type="match status" value="1"/>
</dbReference>
<dbReference type="InterPro" id="IPR043128">
    <property type="entry name" value="Rev_trsase/Diguanyl_cyclase"/>
</dbReference>
<dbReference type="InterPro" id="IPR001584">
    <property type="entry name" value="Integrase_cat-core"/>
</dbReference>
<dbReference type="GO" id="GO:0003964">
    <property type="term" value="F:RNA-directed DNA polymerase activity"/>
    <property type="evidence" value="ECO:0007669"/>
    <property type="project" value="UniProtKB-KW"/>
</dbReference>
<dbReference type="Pfam" id="PF17917">
    <property type="entry name" value="RT_RNaseH"/>
    <property type="match status" value="1"/>
</dbReference>
<evidence type="ECO:0000256" key="6">
    <source>
        <dbReference type="ARBA" id="ARBA00022801"/>
    </source>
</evidence>
<dbReference type="FunFam" id="3.30.70.270:FF:000020">
    <property type="entry name" value="Transposon Tf2-6 polyprotein-like Protein"/>
    <property type="match status" value="1"/>
</dbReference>
<dbReference type="PANTHER" id="PTHR37984:SF5">
    <property type="entry name" value="PROTEIN NYNRIN-LIKE"/>
    <property type="match status" value="1"/>
</dbReference>
<evidence type="ECO:0000256" key="5">
    <source>
        <dbReference type="ARBA" id="ARBA00022759"/>
    </source>
</evidence>
<evidence type="ECO:0000313" key="10">
    <source>
        <dbReference type="EMBL" id="JAG79948.1"/>
    </source>
</evidence>
<evidence type="ECO:0000256" key="1">
    <source>
        <dbReference type="ARBA" id="ARBA00012493"/>
    </source>
</evidence>
<name>A0A0C9RS09_9HYME</name>
<evidence type="ECO:0000256" key="4">
    <source>
        <dbReference type="ARBA" id="ARBA00022722"/>
    </source>
</evidence>
<feature type="domain" description="Reverse transcriptase" evidence="8">
    <location>
        <begin position="1"/>
        <end position="91"/>
    </location>
</feature>
<dbReference type="EC" id="2.7.7.49" evidence="1"/>
<feature type="non-terminal residue" evidence="10">
    <location>
        <position position="1"/>
    </location>
</feature>
<evidence type="ECO:0000256" key="2">
    <source>
        <dbReference type="ARBA" id="ARBA00022679"/>
    </source>
</evidence>
<dbReference type="Pfam" id="PF00078">
    <property type="entry name" value="RVT_1"/>
    <property type="match status" value="1"/>
</dbReference>
<dbReference type="GO" id="GO:0016787">
    <property type="term" value="F:hydrolase activity"/>
    <property type="evidence" value="ECO:0007669"/>
    <property type="project" value="UniProtKB-KW"/>
</dbReference>
<dbReference type="PANTHER" id="PTHR37984">
    <property type="entry name" value="PROTEIN CBG26694"/>
    <property type="match status" value="1"/>
</dbReference>
<dbReference type="InterPro" id="IPR000477">
    <property type="entry name" value="RT_dom"/>
</dbReference>
<gene>
    <name evidence="10" type="primary">pol_4</name>
    <name evidence="10" type="ORF">g.14394</name>
</gene>
<evidence type="ECO:0000259" key="8">
    <source>
        <dbReference type="PROSITE" id="PS50878"/>
    </source>
</evidence>
<dbReference type="AlphaFoldDB" id="A0A0C9RS09"/>
<accession>A0A0C9RS09</accession>
<dbReference type="InterPro" id="IPR012337">
    <property type="entry name" value="RNaseH-like_sf"/>
</dbReference>
<dbReference type="Gene3D" id="3.30.70.270">
    <property type="match status" value="2"/>
</dbReference>
<feature type="domain" description="Integrase catalytic" evidence="9">
    <location>
        <begin position="497"/>
        <end position="648"/>
    </location>
</feature>
<sequence length="747" mass="87540">NGAKYEFIRMPFGLRNAPSIFQRCVDDILREYINKFAFVYIDDVLIYSSTPEEHIKHIQIIVSALHKANMKISDEKSHFFKNQVEYLGHIITQNRITVDPKKVETLDKYPIPQTLKELRSFLGMAGYYRKFIQGYSKITKPLTIHLQGENGITSKKMSAKKEIKLDKEAIKAIQIIKTKLKEQVELFQPDFSKPFDLTTDASNFAIGGVLSQEKKPIFFISRTLTKTEENYCTTEKELLAIVWAIGKLRNYIYGIADLTIHTDHQALIFSISDKNPNIKLKRWKHFIQESGAKIVYKPGNQNVVADALSRQKINTSTIESMHSTRSSPNENYTYAKQTINSFKNQIILKKTERNKKETQTTFPKYHRHIIEYQNTEYLTKTLKEIFTPNFNNAIKIDEQELFSIKSLLSKHFLNYKLFIAQNLVEDITDKNRQLEIITNTHNRAHRNEKNNAMEIRQQYFWPDMAKQIKNFARNCSNCYEQKYERRPTKQLIGRTPATNLPGESISMDIFHIGNRTYITSMCRYSKYLLMREIADKVNTVDKLEEILTLTYPYCRNLQTDNESIFTSISCLSLYRRLHITHNRTPTAHSTSNGSVERLHSTLIEIAATLAKQNNTDPVTEIFNAAYEYNRTIHSVTKQKPVEVFFNRKNYPEIKQLIEKNKDKVLEYHNKKRTQKVYEPKQIIYALSKRRTKTEQKYLKYIVIENREDTVLVERGGRQHVLHKDNIRNTPIEFNNKHKSIHSEQSKK</sequence>
<proteinExistence type="predicted"/>
<evidence type="ECO:0000256" key="7">
    <source>
        <dbReference type="ARBA" id="ARBA00022918"/>
    </source>
</evidence>
<keyword evidence="5" id="KW-0255">Endonuclease</keyword>
<dbReference type="GO" id="GO:0004519">
    <property type="term" value="F:endonuclease activity"/>
    <property type="evidence" value="ECO:0007669"/>
    <property type="project" value="UniProtKB-KW"/>
</dbReference>
<keyword evidence="3" id="KW-0548">Nucleotidyltransferase</keyword>
<reference evidence="10" key="1">
    <citation type="submission" date="2015-01" db="EMBL/GenBank/DDBJ databases">
        <title>Transcriptome Assembly of Fopius arisanus.</title>
        <authorList>
            <person name="Geib S."/>
        </authorList>
    </citation>
    <scope>NUCLEOTIDE SEQUENCE</scope>
</reference>
<keyword evidence="4" id="KW-0540">Nuclease</keyword>
<dbReference type="GO" id="GO:0015074">
    <property type="term" value="P:DNA integration"/>
    <property type="evidence" value="ECO:0007669"/>
    <property type="project" value="InterPro"/>
</dbReference>
<protein>
    <recommendedName>
        <fullName evidence="1">RNA-directed DNA polymerase</fullName>
        <ecNumber evidence="1">2.7.7.49</ecNumber>
    </recommendedName>
</protein>
<keyword evidence="7" id="KW-0695">RNA-directed DNA polymerase</keyword>
<dbReference type="Gene3D" id="1.10.340.70">
    <property type="match status" value="1"/>
</dbReference>
<evidence type="ECO:0000256" key="3">
    <source>
        <dbReference type="ARBA" id="ARBA00022695"/>
    </source>
</evidence>
<dbReference type="FunFam" id="3.30.70.270:FF:000003">
    <property type="entry name" value="Transposon Ty3-G Gag-Pol polyprotein"/>
    <property type="match status" value="1"/>
</dbReference>
<dbReference type="InterPro" id="IPR036397">
    <property type="entry name" value="RNaseH_sf"/>
</dbReference>
<dbReference type="CDD" id="cd09274">
    <property type="entry name" value="RNase_HI_RT_Ty3"/>
    <property type="match status" value="1"/>
</dbReference>
<keyword evidence="2" id="KW-0808">Transferase</keyword>
<dbReference type="InterPro" id="IPR050951">
    <property type="entry name" value="Retrovirus_Pol_polyprotein"/>
</dbReference>